<dbReference type="AlphaFoldDB" id="A0AAE1DYS2"/>
<dbReference type="EMBL" id="JAWDGP010001820">
    <property type="protein sequence ID" value="KAK3787949.1"/>
    <property type="molecule type" value="Genomic_DNA"/>
</dbReference>
<feature type="chain" id="PRO_5041961630" evidence="2">
    <location>
        <begin position="21"/>
        <end position="632"/>
    </location>
</feature>
<reference evidence="3" key="1">
    <citation type="journal article" date="2023" name="G3 (Bethesda)">
        <title>A reference genome for the long-term kleptoplast-retaining sea slug Elysia crispata morphotype clarki.</title>
        <authorList>
            <person name="Eastman K.E."/>
            <person name="Pendleton A.L."/>
            <person name="Shaikh M.A."/>
            <person name="Suttiyut T."/>
            <person name="Ogas R."/>
            <person name="Tomko P."/>
            <person name="Gavelis G."/>
            <person name="Widhalm J.R."/>
            <person name="Wisecaver J.H."/>
        </authorList>
    </citation>
    <scope>NUCLEOTIDE SEQUENCE</scope>
    <source>
        <strain evidence="3">ECLA1</strain>
    </source>
</reference>
<keyword evidence="2" id="KW-0732">Signal</keyword>
<dbReference type="InterPro" id="IPR013783">
    <property type="entry name" value="Ig-like_fold"/>
</dbReference>
<dbReference type="Proteomes" id="UP001283361">
    <property type="component" value="Unassembled WGS sequence"/>
</dbReference>
<dbReference type="InterPro" id="IPR036116">
    <property type="entry name" value="FN3_sf"/>
</dbReference>
<evidence type="ECO:0000313" key="3">
    <source>
        <dbReference type="EMBL" id="KAK3787949.1"/>
    </source>
</evidence>
<dbReference type="CDD" id="cd00063">
    <property type="entry name" value="FN3"/>
    <property type="match status" value="1"/>
</dbReference>
<evidence type="ECO:0000256" key="2">
    <source>
        <dbReference type="SAM" id="SignalP"/>
    </source>
</evidence>
<accession>A0AAE1DYS2</accession>
<dbReference type="SUPFAM" id="SSF49265">
    <property type="entry name" value="Fibronectin type III"/>
    <property type="match status" value="1"/>
</dbReference>
<gene>
    <name evidence="3" type="ORF">RRG08_008968</name>
</gene>
<sequence>MEAAFSFCLTFALFSLGATAIGGPARPAASASAYDSAASAYGSATSAYGPAASAYDQKCISSIQQCYKTFHRKASSLKDQKEYCTAAQESVACLNRFACPAGELSRRRAFTDLQYYIRLKSSGCNLGPFRMGNLPINRPYYKPPKAPEKKENTLPATTVGPAGPAPQSPAANKEGATGNQTTTVGPAGPAPQSPSKEKESATNNKSCSAGIQKCYISFMQKASPPKDQNEYCDAANECFKCLNGFSCNEPLRDNFLRNVRNSLRYKSPNCILGTIRSVVVPTPKPKKQEITVPDISNVQVKNLDAEYLEGTKVFLSWNIASNITPSAIEGFRIMLSIFNRRSKTEDSVEETTAVRDDKGRYSTTLILKRASKYEIKVKPYNKQSEGQASEPAYIYVSGKKHGITGHISVLAASLSTDAAVVSYEILGDKNESFVNFFYLKKNETVWTQVSKDSIAFRGENSVVLTGLQPGTIYYVFAKGWLQMHYRTSFTSMELPASDTTILNRGLDEELSLKKGKNEKGDDFVDWSDWKIQDVEGYKVTVTYNGKNGSSRRTEVKYLPKPETKLVFGSNTDTVDSVKVEPFDVYGLKGVAKVECVRCDSTSFTDPPLPPSKAERAPAHGPPIVERAEHSLK</sequence>
<dbReference type="Gene3D" id="2.60.40.10">
    <property type="entry name" value="Immunoglobulins"/>
    <property type="match status" value="1"/>
</dbReference>
<feature type="signal peptide" evidence="2">
    <location>
        <begin position="1"/>
        <end position="20"/>
    </location>
</feature>
<name>A0AAE1DYS2_9GAST</name>
<evidence type="ECO:0000313" key="4">
    <source>
        <dbReference type="Proteomes" id="UP001283361"/>
    </source>
</evidence>
<feature type="region of interest" description="Disordered" evidence="1">
    <location>
        <begin position="140"/>
        <end position="204"/>
    </location>
</feature>
<comment type="caution">
    <text evidence="3">The sequence shown here is derived from an EMBL/GenBank/DDBJ whole genome shotgun (WGS) entry which is preliminary data.</text>
</comment>
<evidence type="ECO:0000256" key="1">
    <source>
        <dbReference type="SAM" id="MobiDB-lite"/>
    </source>
</evidence>
<organism evidence="3 4">
    <name type="scientific">Elysia crispata</name>
    <name type="common">lettuce slug</name>
    <dbReference type="NCBI Taxonomy" id="231223"/>
    <lineage>
        <taxon>Eukaryota</taxon>
        <taxon>Metazoa</taxon>
        <taxon>Spiralia</taxon>
        <taxon>Lophotrochozoa</taxon>
        <taxon>Mollusca</taxon>
        <taxon>Gastropoda</taxon>
        <taxon>Heterobranchia</taxon>
        <taxon>Euthyneura</taxon>
        <taxon>Panpulmonata</taxon>
        <taxon>Sacoglossa</taxon>
        <taxon>Placobranchoidea</taxon>
        <taxon>Plakobranchidae</taxon>
        <taxon>Elysia</taxon>
    </lineage>
</organism>
<keyword evidence="4" id="KW-1185">Reference proteome</keyword>
<feature type="region of interest" description="Disordered" evidence="1">
    <location>
        <begin position="602"/>
        <end position="632"/>
    </location>
</feature>
<proteinExistence type="predicted"/>
<dbReference type="InterPro" id="IPR003961">
    <property type="entry name" value="FN3_dom"/>
</dbReference>
<protein>
    <submittedName>
        <fullName evidence="3">Uncharacterized protein</fullName>
    </submittedName>
</protein>